<evidence type="ECO:0000313" key="2">
    <source>
        <dbReference type="Proteomes" id="UP001151532"/>
    </source>
</evidence>
<dbReference type="EMBL" id="JAPFFK010000006">
    <property type="protein sequence ID" value="KAJ6759818.1"/>
    <property type="molecule type" value="Genomic_DNA"/>
</dbReference>
<gene>
    <name evidence="1" type="ORF">OIU79_024807</name>
</gene>
<dbReference type="GO" id="GO:0003735">
    <property type="term" value="F:structural constituent of ribosome"/>
    <property type="evidence" value="ECO:0007669"/>
    <property type="project" value="InterPro"/>
</dbReference>
<name>A0A9Q0W5Z0_SALPP</name>
<keyword evidence="2" id="KW-1185">Reference proteome</keyword>
<evidence type="ECO:0000313" key="1">
    <source>
        <dbReference type="EMBL" id="KAJ6759818.1"/>
    </source>
</evidence>
<dbReference type="AlphaFoldDB" id="A0A9Q0W5Z0"/>
<reference evidence="1" key="2">
    <citation type="journal article" date="2023" name="Int. J. Mol. Sci.">
        <title>De Novo Assembly and Annotation of 11 Diverse Shrub Willow (Salix) Genomes Reveals Novel Gene Organization in Sex-Linked Regions.</title>
        <authorList>
            <person name="Hyden B."/>
            <person name="Feng K."/>
            <person name="Yates T.B."/>
            <person name="Jawdy S."/>
            <person name="Cereghino C."/>
            <person name="Smart L.B."/>
            <person name="Muchero W."/>
        </authorList>
    </citation>
    <scope>NUCLEOTIDE SEQUENCE</scope>
    <source>
        <tissue evidence="1">Shoot tip</tissue>
    </source>
</reference>
<dbReference type="GO" id="GO:0005763">
    <property type="term" value="C:mitochondrial small ribosomal subunit"/>
    <property type="evidence" value="ECO:0007669"/>
    <property type="project" value="TreeGrafter"/>
</dbReference>
<accession>A0A9Q0W5Z0</accession>
<dbReference type="GO" id="GO:0032543">
    <property type="term" value="P:mitochondrial translation"/>
    <property type="evidence" value="ECO:0007669"/>
    <property type="project" value="InterPro"/>
</dbReference>
<dbReference type="InterPro" id="IPR039848">
    <property type="entry name" value="Ribosomal_mS35_mt"/>
</dbReference>
<keyword evidence="1" id="KW-0687">Ribonucleoprotein</keyword>
<reference evidence="1" key="1">
    <citation type="submission" date="2022-11" db="EMBL/GenBank/DDBJ databases">
        <authorList>
            <person name="Hyden B.L."/>
            <person name="Feng K."/>
            <person name="Yates T."/>
            <person name="Jawdy S."/>
            <person name="Smart L.B."/>
            <person name="Muchero W."/>
        </authorList>
    </citation>
    <scope>NUCLEOTIDE SEQUENCE</scope>
    <source>
        <tissue evidence="1">Shoot tip</tissue>
    </source>
</reference>
<dbReference type="OrthoDB" id="283424at2759"/>
<feature type="non-terminal residue" evidence="1">
    <location>
        <position position="1"/>
    </location>
</feature>
<proteinExistence type="predicted"/>
<protein>
    <submittedName>
        <fullName evidence="1">MITOCHONDRIAL 28S RIBOSOMAL PROTEIN S28</fullName>
    </submittedName>
</protein>
<dbReference type="PANTHER" id="PTHR13490:SF0">
    <property type="entry name" value="SMALL RIBOSOMAL SUBUNIT PROTEIN MS35"/>
    <property type="match status" value="1"/>
</dbReference>
<dbReference type="PANTHER" id="PTHR13490">
    <property type="entry name" value="MITOCHONDRIAL 28S RIBOSOMAL PROTEIN S28"/>
    <property type="match status" value="1"/>
</dbReference>
<sequence length="212" mass="24657">MMRRFLLRNVTLCSRHLLNSSLHPKPTIPNSSIAASTPTRLRFYSDSSNNAPPDALHGSSALAELKTKDDSSEVKDVSNKELREMIDNYSKGNGEVLPSIMEAILQRKLLRKHEETDDELIEELRMKPLSDVDEEEFQSDFDELYETDKELNDLCDAKEYVVKKMMQDQYFNMDDKKWDEMVKEAMDHGFIKDTKECEEILEDMLSWDKLLP</sequence>
<dbReference type="Proteomes" id="UP001151532">
    <property type="component" value="Chromosome 15Z"/>
</dbReference>
<organism evidence="1 2">
    <name type="scientific">Salix purpurea</name>
    <name type="common">Purple osier willow</name>
    <dbReference type="NCBI Taxonomy" id="77065"/>
    <lineage>
        <taxon>Eukaryota</taxon>
        <taxon>Viridiplantae</taxon>
        <taxon>Streptophyta</taxon>
        <taxon>Embryophyta</taxon>
        <taxon>Tracheophyta</taxon>
        <taxon>Spermatophyta</taxon>
        <taxon>Magnoliopsida</taxon>
        <taxon>eudicotyledons</taxon>
        <taxon>Gunneridae</taxon>
        <taxon>Pentapetalae</taxon>
        <taxon>rosids</taxon>
        <taxon>fabids</taxon>
        <taxon>Malpighiales</taxon>
        <taxon>Salicaceae</taxon>
        <taxon>Saliceae</taxon>
        <taxon>Salix</taxon>
    </lineage>
</organism>
<comment type="caution">
    <text evidence="1">The sequence shown here is derived from an EMBL/GenBank/DDBJ whole genome shotgun (WGS) entry which is preliminary data.</text>
</comment>
<keyword evidence="1" id="KW-0689">Ribosomal protein</keyword>